<dbReference type="GO" id="GO:0010105">
    <property type="term" value="P:negative regulation of ethylene-activated signaling pathway"/>
    <property type="evidence" value="ECO:0007669"/>
    <property type="project" value="UniProtKB-ARBA"/>
</dbReference>
<evidence type="ECO:0000256" key="2">
    <source>
        <dbReference type="ARBA" id="ARBA00004906"/>
    </source>
</evidence>
<sequence length="630" mass="66785">MPTLVNYSGDNEFYSGGSLCSADLGLMLSLGHAEVYCPPRKRARISGPFVVEDRSKDPSLEILPDECLFEILRHLPGGHERGAAACVSKRWLMLLSSMRNSEICSNDTTMISKDEDLEVECDGYLTRCVEGKKATDVRLAAIAVGTSTRGGLGKLSVRGSNSVRGITNLGLSAIAHGCPSLRVLSLWNVPFVGDEGLLEVARECHSLEKLDLSQCPSISNKGLVAIAENCPSLTSLTIELCPNIGNEGLQAIGKCCTKLQSLTIKDCPLIGDQGVASLLSSGTSILTKVKLHGLNITDFSLAVIGHYGKLITNLNLSSLRNVSQKGFWVMGNARGLESLVSLTVTLCRGATDVGLEAVGKGCPSLKHMCIRKCCFVSNAGLVAFAKVAGSLESLNLEECNRITLTGILSAVSNCTTLKSLSLVKCMGIKDLVLETSLLSPCEYLRSLSIRSCPGFGSISLAMVGKLCPKLHQLDLSGLCGITDAGLLPLLESCEGLVKVNLSDCLNLTDQVVLSLATRHGGSLELLNLDGCRKVTDASLVTIAEYCPLLNDLDVSKCAITDSGVAALSCGVQVNLQVLSLSGCSMVSNRSVPSLKMLGENLLGLNLQHCSVSCSSIEVLVEELWRCDILS</sequence>
<dbReference type="Gene3D" id="3.80.10.10">
    <property type="entry name" value="Ribonuclease Inhibitor"/>
    <property type="match status" value="3"/>
</dbReference>
<name>A0A9Q1QUY6_9SOLA</name>
<dbReference type="FunFam" id="3.80.10.10:FF:000451">
    <property type="entry name" value="EIN3-binding F-box protein 1"/>
    <property type="match status" value="1"/>
</dbReference>
<proteinExistence type="predicted"/>
<keyword evidence="4" id="KW-0833">Ubl conjugation pathway</keyword>
<dbReference type="InterPro" id="IPR006553">
    <property type="entry name" value="Leu-rich_rpt_Cys-con_subtyp"/>
</dbReference>
<comment type="pathway">
    <text evidence="2">Protein modification; protein ubiquitination.</text>
</comment>
<dbReference type="SUPFAM" id="SSF52047">
    <property type="entry name" value="RNI-like"/>
    <property type="match status" value="2"/>
</dbReference>
<accession>A0A9Q1QUY6</accession>
<reference evidence="8" key="1">
    <citation type="journal article" date="2023" name="Proc. Natl. Acad. Sci. U.S.A.">
        <title>Genomic and structural basis for evolution of tropane alkaloid biosynthesis.</title>
        <authorList>
            <person name="Wanga Y.-J."/>
            <person name="Taina T."/>
            <person name="Yua J.-Y."/>
            <person name="Lia J."/>
            <person name="Xua B."/>
            <person name="Chenc J."/>
            <person name="D'Auriad J.C."/>
            <person name="Huanga J.-P."/>
            <person name="Huanga S.-X."/>
        </authorList>
    </citation>
    <scope>NUCLEOTIDE SEQUENCE [LARGE SCALE GENOMIC DNA]</scope>
    <source>
        <strain evidence="8">cv. KIB-2019</strain>
    </source>
</reference>
<dbReference type="InterPro" id="IPR036047">
    <property type="entry name" value="F-box-like_dom_sf"/>
</dbReference>
<dbReference type="PANTHER" id="PTHR13318">
    <property type="entry name" value="PARTNER OF PAIRED, ISOFORM B-RELATED"/>
    <property type="match status" value="1"/>
</dbReference>
<dbReference type="OrthoDB" id="550575at2759"/>
<dbReference type="SUPFAM" id="SSF81383">
    <property type="entry name" value="F-box domain"/>
    <property type="match status" value="1"/>
</dbReference>
<evidence type="ECO:0000259" key="6">
    <source>
        <dbReference type="SMART" id="SM00256"/>
    </source>
</evidence>
<dbReference type="SMART" id="SM00367">
    <property type="entry name" value="LRR_CC"/>
    <property type="match status" value="14"/>
</dbReference>
<dbReference type="Pfam" id="PF25372">
    <property type="entry name" value="DUF7885"/>
    <property type="match status" value="2"/>
</dbReference>
<dbReference type="EMBL" id="JAJAGQ010000023">
    <property type="protein sequence ID" value="KAJ8528060.1"/>
    <property type="molecule type" value="Genomic_DNA"/>
</dbReference>
<dbReference type="Proteomes" id="UP001152561">
    <property type="component" value="Unassembled WGS sequence"/>
</dbReference>
<dbReference type="GO" id="GO:0019005">
    <property type="term" value="C:SCF ubiquitin ligase complex"/>
    <property type="evidence" value="ECO:0007669"/>
    <property type="project" value="TreeGrafter"/>
</dbReference>
<dbReference type="InterPro" id="IPR001810">
    <property type="entry name" value="F-box_dom"/>
</dbReference>
<dbReference type="FunFam" id="3.80.10.10:FF:000473">
    <property type="entry name" value="EIN3-binding F-box protein 1"/>
    <property type="match status" value="1"/>
</dbReference>
<organism evidence="7 8">
    <name type="scientific">Anisodus acutangulus</name>
    <dbReference type="NCBI Taxonomy" id="402998"/>
    <lineage>
        <taxon>Eukaryota</taxon>
        <taxon>Viridiplantae</taxon>
        <taxon>Streptophyta</taxon>
        <taxon>Embryophyta</taxon>
        <taxon>Tracheophyta</taxon>
        <taxon>Spermatophyta</taxon>
        <taxon>Magnoliopsida</taxon>
        <taxon>eudicotyledons</taxon>
        <taxon>Gunneridae</taxon>
        <taxon>Pentapetalae</taxon>
        <taxon>asterids</taxon>
        <taxon>lamiids</taxon>
        <taxon>Solanales</taxon>
        <taxon>Solanaceae</taxon>
        <taxon>Solanoideae</taxon>
        <taxon>Hyoscyameae</taxon>
        <taxon>Anisodus</taxon>
    </lineage>
</organism>
<dbReference type="FunFam" id="3.80.10.10:FF:000595">
    <property type="entry name" value="EIN3-binding F-box protein 1"/>
    <property type="match status" value="1"/>
</dbReference>
<keyword evidence="8" id="KW-1185">Reference proteome</keyword>
<keyword evidence="3" id="KW-0936">Ethylene signaling pathway</keyword>
<dbReference type="InterPro" id="IPR057207">
    <property type="entry name" value="FBXL15_LRR"/>
</dbReference>
<feature type="domain" description="F-box" evidence="6">
    <location>
        <begin position="63"/>
        <end position="104"/>
    </location>
</feature>
<gene>
    <name evidence="7" type="ORF">K7X08_015511</name>
</gene>
<protein>
    <recommendedName>
        <fullName evidence="6">F-box domain-containing protein</fullName>
    </recommendedName>
</protein>
<evidence type="ECO:0000313" key="7">
    <source>
        <dbReference type="EMBL" id="KAJ8528060.1"/>
    </source>
</evidence>
<evidence type="ECO:0000256" key="4">
    <source>
        <dbReference type="ARBA" id="ARBA00022786"/>
    </source>
</evidence>
<evidence type="ECO:0000256" key="3">
    <source>
        <dbReference type="ARBA" id="ARBA00022745"/>
    </source>
</evidence>
<keyword evidence="5" id="KW-0539">Nucleus</keyword>
<dbReference type="AlphaFoldDB" id="A0A9Q1QUY6"/>
<evidence type="ECO:0000256" key="5">
    <source>
        <dbReference type="ARBA" id="ARBA00023242"/>
    </source>
</evidence>
<dbReference type="GO" id="GO:0005634">
    <property type="term" value="C:nucleus"/>
    <property type="evidence" value="ECO:0007669"/>
    <property type="project" value="UniProtKB-SubCell"/>
</dbReference>
<comment type="caution">
    <text evidence="7">The sequence shown here is derived from an EMBL/GenBank/DDBJ whole genome shotgun (WGS) entry which is preliminary data.</text>
</comment>
<evidence type="ECO:0000313" key="8">
    <source>
        <dbReference type="Proteomes" id="UP001152561"/>
    </source>
</evidence>
<dbReference type="SMART" id="SM00256">
    <property type="entry name" value="FBOX"/>
    <property type="match status" value="1"/>
</dbReference>
<evidence type="ECO:0000256" key="1">
    <source>
        <dbReference type="ARBA" id="ARBA00004123"/>
    </source>
</evidence>
<comment type="subcellular location">
    <subcellularLocation>
        <location evidence="1">Nucleus</location>
    </subcellularLocation>
</comment>
<dbReference type="Pfam" id="PF00646">
    <property type="entry name" value="F-box"/>
    <property type="match status" value="1"/>
</dbReference>
<dbReference type="GO" id="GO:0031146">
    <property type="term" value="P:SCF-dependent proteasomal ubiquitin-dependent protein catabolic process"/>
    <property type="evidence" value="ECO:0007669"/>
    <property type="project" value="TreeGrafter"/>
</dbReference>
<dbReference type="GO" id="GO:0009873">
    <property type="term" value="P:ethylene-activated signaling pathway"/>
    <property type="evidence" value="ECO:0007669"/>
    <property type="project" value="UniProtKB-KW"/>
</dbReference>
<dbReference type="InterPro" id="IPR032675">
    <property type="entry name" value="LRR_dom_sf"/>
</dbReference>